<accession>A0AAU8LZ38</accession>
<proteinExistence type="predicted"/>
<name>A0AAU8LZ38_9BACT</name>
<dbReference type="AlphaFoldDB" id="A0AAU8LZ38"/>
<evidence type="ECO:0000313" key="1">
    <source>
        <dbReference type="EMBL" id="XCN74444.1"/>
    </source>
</evidence>
<dbReference type="KEGG" id="eaj:Q3M24_06775"/>
<gene>
    <name evidence="1" type="ORF">Q3M24_06775</name>
</gene>
<organism evidence="1">
    <name type="scientific">Candidatus Electrothrix aestuarii</name>
    <dbReference type="NCBI Taxonomy" id="3062594"/>
    <lineage>
        <taxon>Bacteria</taxon>
        <taxon>Pseudomonadati</taxon>
        <taxon>Thermodesulfobacteriota</taxon>
        <taxon>Desulfobulbia</taxon>
        <taxon>Desulfobulbales</taxon>
        <taxon>Desulfobulbaceae</taxon>
        <taxon>Candidatus Electrothrix</taxon>
    </lineage>
</organism>
<sequence>MNDSICGTWEKFADAVFPGGSAALSAKGWQAIGAEKSRWAEKITPHMDVNNNSSPSFGYFRTKLMELIEIHPK</sequence>
<reference evidence="1" key="2">
    <citation type="submission" date="2024-06" db="EMBL/GenBank/DDBJ databases">
        <authorList>
            <person name="Plum-Jensen L.E."/>
            <person name="Schramm A."/>
            <person name="Marshall I.P.G."/>
        </authorList>
    </citation>
    <scope>NUCLEOTIDE SEQUENCE</scope>
    <source>
        <strain evidence="1">Rat1</strain>
    </source>
</reference>
<dbReference type="EMBL" id="CP159373">
    <property type="protein sequence ID" value="XCN74444.1"/>
    <property type="molecule type" value="Genomic_DNA"/>
</dbReference>
<reference evidence="1" key="1">
    <citation type="journal article" date="2024" name="Syst. Appl. Microbiol.">
        <title>First single-strain enrichments of Electrothrix cable bacteria, description of E. aestuarii sp. nov. and E. rattekaaiensis sp. nov., and proposal of a cable bacteria taxonomy following the rules of the SeqCode.</title>
        <authorList>
            <person name="Plum-Jensen L.E."/>
            <person name="Schramm A."/>
            <person name="Marshall I.P.G."/>
        </authorList>
    </citation>
    <scope>NUCLEOTIDE SEQUENCE</scope>
    <source>
        <strain evidence="1">Rat1</strain>
    </source>
</reference>
<protein>
    <submittedName>
        <fullName evidence="1">Uncharacterized protein</fullName>
    </submittedName>
</protein>